<proteinExistence type="predicted"/>
<reference evidence="2" key="1">
    <citation type="submission" date="2021-02" db="EMBL/GenBank/DDBJ databases">
        <authorList>
            <person name="Nowell W R."/>
        </authorList>
    </citation>
    <scope>NUCLEOTIDE SEQUENCE</scope>
</reference>
<protein>
    <submittedName>
        <fullName evidence="2">Uncharacterized protein</fullName>
    </submittedName>
</protein>
<dbReference type="AlphaFoldDB" id="A0A815WB55"/>
<evidence type="ECO:0000313" key="3">
    <source>
        <dbReference type="EMBL" id="CAF4403595.1"/>
    </source>
</evidence>
<accession>A0A815WB55</accession>
<dbReference type="PANTHER" id="PTHR46063">
    <property type="entry name" value="KELCH DOMAIN-CONTAINING PROTEIN"/>
    <property type="match status" value="1"/>
</dbReference>
<organism evidence="2 4">
    <name type="scientific">Didymodactylos carnosus</name>
    <dbReference type="NCBI Taxonomy" id="1234261"/>
    <lineage>
        <taxon>Eukaryota</taxon>
        <taxon>Metazoa</taxon>
        <taxon>Spiralia</taxon>
        <taxon>Gnathifera</taxon>
        <taxon>Rotifera</taxon>
        <taxon>Eurotatoria</taxon>
        <taxon>Bdelloidea</taxon>
        <taxon>Philodinida</taxon>
        <taxon>Philodinidae</taxon>
        <taxon>Didymodactylos</taxon>
    </lineage>
</organism>
<sequence length="179" mass="20087">SDKRTSSETTASSETATVSASCSSDNVSGPTARMNASMVIKQGILYLYGGIKELTEKKQITLGDFYCLNLHKMDAWKTLHVDLDQQNVHIYSDSESSGDEEDGDMDINDDSDNSSSSSSDDDSLEIEAPNLNPDESYEDYYSRTHDFWLAEAHKELKDENDSVRMEHLAKQMAKLFYRS</sequence>
<dbReference type="InterPro" id="IPR052588">
    <property type="entry name" value="Kelch_domain_protein"/>
</dbReference>
<dbReference type="OrthoDB" id="4447at2759"/>
<evidence type="ECO:0000313" key="4">
    <source>
        <dbReference type="Proteomes" id="UP000663829"/>
    </source>
</evidence>
<feature type="compositionally biased region" description="Acidic residues" evidence="1">
    <location>
        <begin position="96"/>
        <end position="112"/>
    </location>
</feature>
<dbReference type="Proteomes" id="UP000681722">
    <property type="component" value="Unassembled WGS sequence"/>
</dbReference>
<feature type="region of interest" description="Disordered" evidence="1">
    <location>
        <begin position="1"/>
        <end position="30"/>
    </location>
</feature>
<evidence type="ECO:0000313" key="2">
    <source>
        <dbReference type="EMBL" id="CAF1543064.1"/>
    </source>
</evidence>
<keyword evidence="4" id="KW-1185">Reference proteome</keyword>
<feature type="non-terminal residue" evidence="2">
    <location>
        <position position="1"/>
    </location>
</feature>
<dbReference type="PANTHER" id="PTHR46063:SF1">
    <property type="entry name" value="KELCH DOMAIN-CONTAINING PROTEIN 4"/>
    <property type="match status" value="1"/>
</dbReference>
<gene>
    <name evidence="2" type="ORF">GPM918_LOCUS38744</name>
    <name evidence="3" type="ORF">SRO942_LOCUS39589</name>
</gene>
<feature type="region of interest" description="Disordered" evidence="1">
    <location>
        <begin position="93"/>
        <end position="138"/>
    </location>
</feature>
<dbReference type="EMBL" id="CAJOBC010091757">
    <property type="protein sequence ID" value="CAF4403595.1"/>
    <property type="molecule type" value="Genomic_DNA"/>
</dbReference>
<dbReference type="Proteomes" id="UP000663829">
    <property type="component" value="Unassembled WGS sequence"/>
</dbReference>
<evidence type="ECO:0000256" key="1">
    <source>
        <dbReference type="SAM" id="MobiDB-lite"/>
    </source>
</evidence>
<comment type="caution">
    <text evidence="2">The sequence shown here is derived from an EMBL/GenBank/DDBJ whole genome shotgun (WGS) entry which is preliminary data.</text>
</comment>
<feature type="compositionally biased region" description="Low complexity" evidence="1">
    <location>
        <begin position="7"/>
        <end position="24"/>
    </location>
</feature>
<name>A0A815WB55_9BILA</name>
<dbReference type="EMBL" id="CAJNOQ010026109">
    <property type="protein sequence ID" value="CAF1543064.1"/>
    <property type="molecule type" value="Genomic_DNA"/>
</dbReference>